<accession>A0A3A9ZVS6</accession>
<sequence>MIAKITGGQDTGKLIAYLYGPGKANEHTDPQLVASWDGFAPDPGRSTDFNATKKQLVKALDLRVKQAGDRAPKRHVWHCSLRAAPEDRLLSDQEWADIARRVVHATGIAPDGDPDGCRWVAVRHAEDHIHIAATKVRGDLRPARHWNDYLTADQELASIEKEYGLRQVARGDRTAAQRPTRAEKEKAHRTGHQATARERLRVAVRTALSIATTPEEFLSILAGTGS</sequence>
<feature type="domain" description="MobA/VirD2-like nuclease" evidence="2">
    <location>
        <begin position="63"/>
        <end position="165"/>
    </location>
</feature>
<dbReference type="RefSeq" id="WP_422396795.1">
    <property type="nucleotide sequence ID" value="NZ_RBAM01000152.1"/>
</dbReference>
<keyword evidence="4" id="KW-1185">Reference proteome</keyword>
<dbReference type="AlphaFoldDB" id="A0A3A9ZVS6"/>
<feature type="region of interest" description="Disordered" evidence="1">
    <location>
        <begin position="168"/>
        <end position="195"/>
    </location>
</feature>
<evidence type="ECO:0000313" key="4">
    <source>
        <dbReference type="Proteomes" id="UP000270343"/>
    </source>
</evidence>
<organism evidence="3 4">
    <name type="scientific">Streptomyces klenkii</name>
    <dbReference type="NCBI Taxonomy" id="1420899"/>
    <lineage>
        <taxon>Bacteria</taxon>
        <taxon>Bacillati</taxon>
        <taxon>Actinomycetota</taxon>
        <taxon>Actinomycetes</taxon>
        <taxon>Kitasatosporales</taxon>
        <taxon>Streptomycetaceae</taxon>
        <taxon>Streptomyces</taxon>
    </lineage>
</organism>
<protein>
    <submittedName>
        <fullName evidence="3">Mobilization protein</fullName>
    </submittedName>
</protein>
<feature type="non-terminal residue" evidence="3">
    <location>
        <position position="226"/>
    </location>
</feature>
<dbReference type="Pfam" id="PF03432">
    <property type="entry name" value="Relaxase"/>
    <property type="match status" value="1"/>
</dbReference>
<dbReference type="Proteomes" id="UP000270343">
    <property type="component" value="Unassembled WGS sequence"/>
</dbReference>
<proteinExistence type="predicted"/>
<gene>
    <name evidence="3" type="ORF">D7231_35370</name>
</gene>
<reference evidence="3 4" key="1">
    <citation type="journal article" date="2015" name="Antonie Van Leeuwenhoek">
        <title>Streptomyces klenkii sp. nov., isolated from deep marine sediment.</title>
        <authorList>
            <person name="Veyisoglu A."/>
            <person name="Sahin N."/>
        </authorList>
    </citation>
    <scope>NUCLEOTIDE SEQUENCE [LARGE SCALE GENOMIC DNA]</scope>
    <source>
        <strain evidence="3 4">KCTC 29202</strain>
    </source>
</reference>
<evidence type="ECO:0000256" key="1">
    <source>
        <dbReference type="SAM" id="MobiDB-lite"/>
    </source>
</evidence>
<name>A0A3A9ZVS6_9ACTN</name>
<evidence type="ECO:0000259" key="2">
    <source>
        <dbReference type="Pfam" id="PF03432"/>
    </source>
</evidence>
<feature type="compositionally biased region" description="Basic and acidic residues" evidence="1">
    <location>
        <begin position="168"/>
        <end position="188"/>
    </location>
</feature>
<dbReference type="InterPro" id="IPR005094">
    <property type="entry name" value="Endonuclease_MobA/VirD2"/>
</dbReference>
<evidence type="ECO:0000313" key="3">
    <source>
        <dbReference type="EMBL" id="RKN52293.1"/>
    </source>
</evidence>
<comment type="caution">
    <text evidence="3">The sequence shown here is derived from an EMBL/GenBank/DDBJ whole genome shotgun (WGS) entry which is preliminary data.</text>
</comment>
<dbReference type="EMBL" id="RBAM01000152">
    <property type="protein sequence ID" value="RKN52293.1"/>
    <property type="molecule type" value="Genomic_DNA"/>
</dbReference>